<dbReference type="SUPFAM" id="SSF46785">
    <property type="entry name" value="Winged helix' DNA-binding domain"/>
    <property type="match status" value="2"/>
</dbReference>
<dbReference type="Pfam" id="PF13412">
    <property type="entry name" value="HTH_24"/>
    <property type="match status" value="1"/>
</dbReference>
<keyword evidence="3" id="KW-1185">Reference proteome</keyword>
<dbReference type="AlphaFoldDB" id="L9ZSF9"/>
<dbReference type="PANTHER" id="PTHR36216:SF1">
    <property type="entry name" value="HTH ARSR-TYPE DOMAIN-CONTAINING PROTEIN"/>
    <property type="match status" value="1"/>
</dbReference>
<dbReference type="PANTHER" id="PTHR36216">
    <property type="entry name" value="TRANSCRIPTIONAL REGULATOR, TRMB"/>
    <property type="match status" value="1"/>
</dbReference>
<evidence type="ECO:0000313" key="2">
    <source>
        <dbReference type="EMBL" id="ELY89319.1"/>
    </source>
</evidence>
<dbReference type="OrthoDB" id="156316at2157"/>
<proteinExistence type="predicted"/>
<gene>
    <name evidence="2" type="ORF">C484_13520</name>
</gene>
<name>L9ZSF9_9EURY</name>
<feature type="domain" description="HVO-0163 N-terminal HTH" evidence="1">
    <location>
        <begin position="41"/>
        <end position="111"/>
    </location>
</feature>
<evidence type="ECO:0000259" key="1">
    <source>
        <dbReference type="Pfam" id="PF24266"/>
    </source>
</evidence>
<dbReference type="PATRIC" id="fig|1230458.4.peg.2723"/>
<protein>
    <submittedName>
        <fullName evidence="2">MarR family transcriptional regulator</fullName>
    </submittedName>
</protein>
<reference evidence="2 3" key="1">
    <citation type="journal article" date="2014" name="PLoS Genet.">
        <title>Phylogenetically driven sequencing of extremely halophilic archaea reveals strategies for static and dynamic osmo-response.</title>
        <authorList>
            <person name="Becker E.A."/>
            <person name="Seitzer P.M."/>
            <person name="Tritt A."/>
            <person name="Larsen D."/>
            <person name="Krusor M."/>
            <person name="Yao A.I."/>
            <person name="Wu D."/>
            <person name="Madern D."/>
            <person name="Eisen J.A."/>
            <person name="Darling A.E."/>
            <person name="Facciotti M.T."/>
        </authorList>
    </citation>
    <scope>NUCLEOTIDE SEQUENCE [LARGE SCALE GENOMIC DNA]</scope>
    <source>
        <strain evidence="2 3">DSM 12281</strain>
    </source>
</reference>
<dbReference type="InterPro" id="IPR056504">
    <property type="entry name" value="HTH_HVO_0163_N"/>
</dbReference>
<dbReference type="InterPro" id="IPR011991">
    <property type="entry name" value="ArsR-like_HTH"/>
</dbReference>
<dbReference type="CDD" id="cd00090">
    <property type="entry name" value="HTH_ARSR"/>
    <property type="match status" value="1"/>
</dbReference>
<evidence type="ECO:0000313" key="3">
    <source>
        <dbReference type="Proteomes" id="UP000011648"/>
    </source>
</evidence>
<dbReference type="Proteomes" id="UP000011648">
    <property type="component" value="Unassembled WGS sequence"/>
</dbReference>
<dbReference type="EMBL" id="AOIL01000049">
    <property type="protein sequence ID" value="ELY89319.1"/>
    <property type="molecule type" value="Genomic_DNA"/>
</dbReference>
<comment type="caution">
    <text evidence="2">The sequence shown here is derived from an EMBL/GenBank/DDBJ whole genome shotgun (WGS) entry which is preliminary data.</text>
</comment>
<dbReference type="InterPro" id="IPR036390">
    <property type="entry name" value="WH_DNA-bd_sf"/>
</dbReference>
<accession>L9ZSF9</accession>
<dbReference type="RefSeq" id="WP_006826402.1">
    <property type="nucleotide sequence ID" value="NZ_AOIL01000049.1"/>
</dbReference>
<dbReference type="Gene3D" id="1.10.10.10">
    <property type="entry name" value="Winged helix-like DNA-binding domain superfamily/Winged helix DNA-binding domain"/>
    <property type="match status" value="2"/>
</dbReference>
<dbReference type="STRING" id="1230458.C484_13520"/>
<dbReference type="Pfam" id="PF24266">
    <property type="entry name" value="HTH_HVO_0163_N"/>
    <property type="match status" value="1"/>
</dbReference>
<organism evidence="2 3">
    <name type="scientific">Natrialba taiwanensis DSM 12281</name>
    <dbReference type="NCBI Taxonomy" id="1230458"/>
    <lineage>
        <taxon>Archaea</taxon>
        <taxon>Methanobacteriati</taxon>
        <taxon>Methanobacteriota</taxon>
        <taxon>Stenosarchaea group</taxon>
        <taxon>Halobacteria</taxon>
        <taxon>Halobacteriales</taxon>
        <taxon>Natrialbaceae</taxon>
        <taxon>Natrialba</taxon>
    </lineage>
</organism>
<sequence>MTSSDGVDDEKRATLRRFAAVGAASPLAGLSETASAETGDNDARDAITGYLSTTPGAHFSKIRDDLQLGTGETQHHLRHLTDAGTIERYRDGDYKRFVLANRFDEFEKHALGYLRRETPRGMLVELLSDPDATGGDLADALAVSAPTVSKYAGELEEAGLLSREGGYTVERPTTVLLLVVRHADSFGERAMRLARDADQHLAYDYAGDAREF</sequence>
<dbReference type="InterPro" id="IPR036388">
    <property type="entry name" value="WH-like_DNA-bd_sf"/>
</dbReference>